<proteinExistence type="predicted"/>
<evidence type="ECO:0000256" key="1">
    <source>
        <dbReference type="SAM" id="Phobius"/>
    </source>
</evidence>
<dbReference type="GeneID" id="95373709"/>
<keyword evidence="1" id="KW-0812">Transmembrane</keyword>
<name>A0A410WQE4_9BACL</name>
<dbReference type="Proteomes" id="UP000288943">
    <property type="component" value="Chromosome"/>
</dbReference>
<feature type="transmembrane region" description="Helical" evidence="1">
    <location>
        <begin position="6"/>
        <end position="22"/>
    </location>
</feature>
<organism evidence="3 4">
    <name type="scientific">Paenibacillus chitinolyticus</name>
    <dbReference type="NCBI Taxonomy" id="79263"/>
    <lineage>
        <taxon>Bacteria</taxon>
        <taxon>Bacillati</taxon>
        <taxon>Bacillota</taxon>
        <taxon>Bacilli</taxon>
        <taxon>Bacillales</taxon>
        <taxon>Paenibacillaceae</taxon>
        <taxon>Paenibacillus</taxon>
    </lineage>
</organism>
<reference evidence="2 5" key="2">
    <citation type="submission" date="2022-05" db="EMBL/GenBank/DDBJ databases">
        <title>Genome Sequencing of Bee-Associated Microbes.</title>
        <authorList>
            <person name="Dunlap C."/>
        </authorList>
    </citation>
    <scope>NUCLEOTIDE SEQUENCE [LARGE SCALE GENOMIC DNA]</scope>
    <source>
        <strain evidence="2 5">NRRL B-23120</strain>
    </source>
</reference>
<dbReference type="RefSeq" id="WP_042233813.1">
    <property type="nucleotide sequence ID" value="NZ_CP026520.1"/>
</dbReference>
<evidence type="ECO:0000313" key="3">
    <source>
        <dbReference type="EMBL" id="QAV16648.1"/>
    </source>
</evidence>
<dbReference type="AlphaFoldDB" id="A0A410WQE4"/>
<evidence type="ECO:0000313" key="5">
    <source>
        <dbReference type="Proteomes" id="UP001527202"/>
    </source>
</evidence>
<sequence length="130" mass="15282">MWTGLMLFVGSYIFCVCMLHAFKRPNEEVRSYHLLLVTKDNQLHIEWYIRSLFFLARFSGKSLSVSVIDEGSTDDTLRIAEKLSRSYELKIRTVMPESSWEEWASSTERDNLMVMHVSNQKQLVKLPLFE</sequence>
<protein>
    <submittedName>
        <fullName evidence="3">Uncharacterized protein</fullName>
    </submittedName>
</protein>
<dbReference type="EMBL" id="JAMDMJ010000010">
    <property type="protein sequence ID" value="MCY9596061.1"/>
    <property type="molecule type" value="Genomic_DNA"/>
</dbReference>
<keyword evidence="5" id="KW-1185">Reference proteome</keyword>
<gene>
    <name evidence="2" type="ORF">M5X16_09765</name>
    <name evidence="3" type="ORF">PC41400_02630</name>
</gene>
<reference evidence="3 4" key="1">
    <citation type="submission" date="2018-01" db="EMBL/GenBank/DDBJ databases">
        <title>The whole genome sequencing and assembly of Paenibacillus chitinolyticus KCCM 41400 strain.</title>
        <authorList>
            <person name="Kim J.-Y."/>
            <person name="Park M.-K."/>
            <person name="Lee Y.-J."/>
            <person name="Yi H."/>
            <person name="Bahn Y.-S."/>
            <person name="Kim J.F."/>
            <person name="Lee D.-W."/>
        </authorList>
    </citation>
    <scope>NUCLEOTIDE SEQUENCE [LARGE SCALE GENOMIC DNA]</scope>
    <source>
        <strain evidence="3 4">KCCM 41400</strain>
    </source>
</reference>
<evidence type="ECO:0000313" key="4">
    <source>
        <dbReference type="Proteomes" id="UP000288943"/>
    </source>
</evidence>
<dbReference type="Proteomes" id="UP001527202">
    <property type="component" value="Unassembled WGS sequence"/>
</dbReference>
<evidence type="ECO:0000313" key="2">
    <source>
        <dbReference type="EMBL" id="MCY9596061.1"/>
    </source>
</evidence>
<keyword evidence="1" id="KW-0472">Membrane</keyword>
<keyword evidence="1" id="KW-1133">Transmembrane helix</keyword>
<dbReference type="OrthoDB" id="2990399at2"/>
<accession>A0A410WQE4</accession>
<dbReference type="KEGG" id="pchi:PC41400_02630"/>
<dbReference type="EMBL" id="CP026520">
    <property type="protein sequence ID" value="QAV16648.1"/>
    <property type="molecule type" value="Genomic_DNA"/>
</dbReference>